<protein>
    <submittedName>
        <fullName evidence="5">Regulatory protein, luxR family</fullName>
    </submittedName>
</protein>
<dbReference type="InterPro" id="IPR036388">
    <property type="entry name" value="WH-like_DNA-bd_sf"/>
</dbReference>
<keyword evidence="2" id="KW-0238">DNA-binding</keyword>
<dbReference type="SMART" id="SM00421">
    <property type="entry name" value="HTH_LUXR"/>
    <property type="match status" value="1"/>
</dbReference>
<keyword evidence="1" id="KW-0805">Transcription regulation</keyword>
<keyword evidence="3" id="KW-0804">Transcription</keyword>
<dbReference type="PROSITE" id="PS50043">
    <property type="entry name" value="HTH_LUXR_2"/>
    <property type="match status" value="1"/>
</dbReference>
<dbReference type="PROSITE" id="PS00622">
    <property type="entry name" value="HTH_LUXR_1"/>
    <property type="match status" value="1"/>
</dbReference>
<dbReference type="InterPro" id="IPR000792">
    <property type="entry name" value="Tscrpt_reg_LuxR_C"/>
</dbReference>
<dbReference type="EMBL" id="OBEL01000001">
    <property type="protein sequence ID" value="SNZ07029.1"/>
    <property type="molecule type" value="Genomic_DNA"/>
</dbReference>
<evidence type="ECO:0000313" key="6">
    <source>
        <dbReference type="Proteomes" id="UP000219439"/>
    </source>
</evidence>
<proteinExistence type="predicted"/>
<dbReference type="PRINTS" id="PR00038">
    <property type="entry name" value="HTHLUXR"/>
</dbReference>
<dbReference type="Pfam" id="PF00196">
    <property type="entry name" value="GerE"/>
    <property type="match status" value="1"/>
</dbReference>
<evidence type="ECO:0000256" key="2">
    <source>
        <dbReference type="ARBA" id="ARBA00023125"/>
    </source>
</evidence>
<evidence type="ECO:0000256" key="3">
    <source>
        <dbReference type="ARBA" id="ARBA00023163"/>
    </source>
</evidence>
<accession>A0A285NC85</accession>
<dbReference type="CDD" id="cd06170">
    <property type="entry name" value="LuxR_C_like"/>
    <property type="match status" value="1"/>
</dbReference>
<dbReference type="RefSeq" id="WP_097151928.1">
    <property type="nucleotide sequence ID" value="NZ_OBEL01000001.1"/>
</dbReference>
<dbReference type="PANTHER" id="PTHR44688">
    <property type="entry name" value="DNA-BINDING TRANSCRIPTIONAL ACTIVATOR DEVR_DOSR"/>
    <property type="match status" value="1"/>
</dbReference>
<evidence type="ECO:0000256" key="1">
    <source>
        <dbReference type="ARBA" id="ARBA00023015"/>
    </source>
</evidence>
<keyword evidence="6" id="KW-1185">Reference proteome</keyword>
<gene>
    <name evidence="5" type="ORF">SAMN06265368_0622</name>
</gene>
<evidence type="ECO:0000313" key="5">
    <source>
        <dbReference type="EMBL" id="SNZ07029.1"/>
    </source>
</evidence>
<dbReference type="GO" id="GO:0003677">
    <property type="term" value="F:DNA binding"/>
    <property type="evidence" value="ECO:0007669"/>
    <property type="project" value="UniProtKB-KW"/>
</dbReference>
<sequence length="247" mass="27825">MSQQVDIKDELPVTALIEHKPEDLTGFLDYVCAILRHKGAQHILITGLPLPGKAIGELIYRNQWGRSESDNCDICDILGSDILLRKIAGLATPQLWRYEEAQSWLEVSRLIEILAENPADQKSLNNIIGIHVHRFNRVQMAIIAAGETLRLSEPDLYFLSCQCQVTMFELDSARRVEQTRSGELSNRERHVLALTAQGKTANHIAEELRISQRTVHAHLQNASEKLQASNKTQTVIEAVRYGQIELS</sequence>
<evidence type="ECO:0000259" key="4">
    <source>
        <dbReference type="PROSITE" id="PS50043"/>
    </source>
</evidence>
<feature type="domain" description="HTH luxR-type" evidence="4">
    <location>
        <begin position="177"/>
        <end position="242"/>
    </location>
</feature>
<name>A0A285NC85_9HYPH</name>
<dbReference type="InterPro" id="IPR016032">
    <property type="entry name" value="Sig_transdc_resp-reg_C-effctor"/>
</dbReference>
<dbReference type="AlphaFoldDB" id="A0A285NC85"/>
<organism evidence="5 6">
    <name type="scientific">Cohaesibacter gelatinilyticus</name>
    <dbReference type="NCBI Taxonomy" id="372072"/>
    <lineage>
        <taxon>Bacteria</taxon>
        <taxon>Pseudomonadati</taxon>
        <taxon>Pseudomonadota</taxon>
        <taxon>Alphaproteobacteria</taxon>
        <taxon>Hyphomicrobiales</taxon>
        <taxon>Cohaesibacteraceae</taxon>
    </lineage>
</organism>
<dbReference type="SUPFAM" id="SSF46894">
    <property type="entry name" value="C-terminal effector domain of the bipartite response regulators"/>
    <property type="match status" value="1"/>
</dbReference>
<dbReference type="PANTHER" id="PTHR44688:SF16">
    <property type="entry name" value="DNA-BINDING TRANSCRIPTIONAL ACTIVATOR DEVR_DOSR"/>
    <property type="match status" value="1"/>
</dbReference>
<dbReference type="OrthoDB" id="3170288at2"/>
<reference evidence="5 6" key="1">
    <citation type="submission" date="2017-09" db="EMBL/GenBank/DDBJ databases">
        <authorList>
            <person name="Ehlers B."/>
            <person name="Leendertz F.H."/>
        </authorList>
    </citation>
    <scope>NUCLEOTIDE SEQUENCE [LARGE SCALE GENOMIC DNA]</scope>
    <source>
        <strain evidence="5 6">DSM 18289</strain>
    </source>
</reference>
<dbReference type="Proteomes" id="UP000219439">
    <property type="component" value="Unassembled WGS sequence"/>
</dbReference>
<dbReference type="Gene3D" id="1.10.10.10">
    <property type="entry name" value="Winged helix-like DNA-binding domain superfamily/Winged helix DNA-binding domain"/>
    <property type="match status" value="1"/>
</dbReference>
<dbReference type="GO" id="GO:0006355">
    <property type="term" value="P:regulation of DNA-templated transcription"/>
    <property type="evidence" value="ECO:0007669"/>
    <property type="project" value="InterPro"/>
</dbReference>